<evidence type="ECO:0000313" key="5">
    <source>
        <dbReference type="Proteomes" id="UP000266313"/>
    </source>
</evidence>
<dbReference type="SUPFAM" id="SSF55073">
    <property type="entry name" value="Nucleotide cyclase"/>
    <property type="match status" value="1"/>
</dbReference>
<dbReference type="AlphaFoldDB" id="A0A286T7J4"/>
<dbReference type="GO" id="GO:0052621">
    <property type="term" value="F:diguanylate cyclase activity"/>
    <property type="evidence" value="ECO:0007669"/>
    <property type="project" value="UniProtKB-EC"/>
</dbReference>
<dbReference type="EC" id="2.7.7.65" evidence="1"/>
<dbReference type="EMBL" id="AP017928">
    <property type="protein sequence ID" value="BBA32045.1"/>
    <property type="molecule type" value="Genomic_DNA"/>
</dbReference>
<evidence type="ECO:0000313" key="4">
    <source>
        <dbReference type="EMBL" id="BBA32045.1"/>
    </source>
</evidence>
<organism evidence="4 5">
    <name type="scientific">Methylocaldum marinum</name>
    <dbReference type="NCBI Taxonomy" id="1432792"/>
    <lineage>
        <taxon>Bacteria</taxon>
        <taxon>Pseudomonadati</taxon>
        <taxon>Pseudomonadota</taxon>
        <taxon>Gammaproteobacteria</taxon>
        <taxon>Methylococcales</taxon>
        <taxon>Methylococcaceae</taxon>
        <taxon>Methylocaldum</taxon>
    </lineage>
</organism>
<dbReference type="InterPro" id="IPR057727">
    <property type="entry name" value="WCX_dom"/>
</dbReference>
<dbReference type="PANTHER" id="PTHR45138:SF9">
    <property type="entry name" value="DIGUANYLATE CYCLASE DGCM-RELATED"/>
    <property type="match status" value="1"/>
</dbReference>
<dbReference type="SMART" id="SM00267">
    <property type="entry name" value="GGDEF"/>
    <property type="match status" value="1"/>
</dbReference>
<evidence type="ECO:0000259" key="3">
    <source>
        <dbReference type="PROSITE" id="PS50887"/>
    </source>
</evidence>
<dbReference type="InterPro" id="IPR050469">
    <property type="entry name" value="Diguanylate_Cyclase"/>
</dbReference>
<proteinExistence type="predicted"/>
<dbReference type="GO" id="GO:1902201">
    <property type="term" value="P:negative regulation of bacterial-type flagellum-dependent cell motility"/>
    <property type="evidence" value="ECO:0007669"/>
    <property type="project" value="TreeGrafter"/>
</dbReference>
<dbReference type="PANTHER" id="PTHR45138">
    <property type="entry name" value="REGULATORY COMPONENTS OF SENSORY TRANSDUCTION SYSTEM"/>
    <property type="match status" value="1"/>
</dbReference>
<dbReference type="GO" id="GO:0005886">
    <property type="term" value="C:plasma membrane"/>
    <property type="evidence" value="ECO:0007669"/>
    <property type="project" value="TreeGrafter"/>
</dbReference>
<evidence type="ECO:0000256" key="2">
    <source>
        <dbReference type="ARBA" id="ARBA00034247"/>
    </source>
</evidence>
<dbReference type="Pfam" id="PF25583">
    <property type="entry name" value="WCX"/>
    <property type="match status" value="1"/>
</dbReference>
<dbReference type="Gene3D" id="3.30.70.270">
    <property type="match status" value="1"/>
</dbReference>
<dbReference type="CDD" id="cd01949">
    <property type="entry name" value="GGDEF"/>
    <property type="match status" value="1"/>
</dbReference>
<dbReference type="InterPro" id="IPR043128">
    <property type="entry name" value="Rev_trsase/Diguanyl_cyclase"/>
</dbReference>
<accession>A0A286T7J4</accession>
<dbReference type="InterPro" id="IPR000160">
    <property type="entry name" value="GGDEF_dom"/>
</dbReference>
<dbReference type="GO" id="GO:0043709">
    <property type="term" value="P:cell adhesion involved in single-species biofilm formation"/>
    <property type="evidence" value="ECO:0007669"/>
    <property type="project" value="TreeGrafter"/>
</dbReference>
<gene>
    <name evidence="4" type="ORF">sS8_0076</name>
</gene>
<dbReference type="PROSITE" id="PS50887">
    <property type="entry name" value="GGDEF"/>
    <property type="match status" value="1"/>
</dbReference>
<dbReference type="NCBIfam" id="TIGR00254">
    <property type="entry name" value="GGDEF"/>
    <property type="match status" value="1"/>
</dbReference>
<reference evidence="4 5" key="1">
    <citation type="submission" date="2016-12" db="EMBL/GenBank/DDBJ databases">
        <title>Genome sequencing of Methylocaldum marinum.</title>
        <authorList>
            <person name="Takeuchi M."/>
            <person name="Kamagata Y."/>
            <person name="Hiraoka S."/>
            <person name="Oshima K."/>
            <person name="Hattori M."/>
            <person name="Iwasaki W."/>
        </authorList>
    </citation>
    <scope>NUCLEOTIDE SEQUENCE [LARGE SCALE GENOMIC DNA]</scope>
    <source>
        <strain evidence="4 5">S8</strain>
    </source>
</reference>
<feature type="domain" description="GGDEF" evidence="3">
    <location>
        <begin position="279"/>
        <end position="426"/>
    </location>
</feature>
<dbReference type="Proteomes" id="UP000266313">
    <property type="component" value="Chromosome"/>
</dbReference>
<comment type="catalytic activity">
    <reaction evidence="2">
        <text>2 GTP = 3',3'-c-di-GMP + 2 diphosphate</text>
        <dbReference type="Rhea" id="RHEA:24898"/>
        <dbReference type="ChEBI" id="CHEBI:33019"/>
        <dbReference type="ChEBI" id="CHEBI:37565"/>
        <dbReference type="ChEBI" id="CHEBI:58805"/>
        <dbReference type="EC" id="2.7.7.65"/>
    </reaction>
</comment>
<dbReference type="KEGG" id="mmai:sS8_0076"/>
<sequence>MDREMTPEEAVLYHLAARYLSLLLPRNVRDALEPRFRKAEAVLGASPELVEWSKKVLLSSHWDGVLTSPGGLEAHAGLLSTALYESRKVWIEYEGKDERVQFNPFGLVQRDRALLAIGSYNQQAHPFMLAVRKIRNVQLTDEPAVSPPPDFELQTFVDTQLNFPTSAGIFDDLQLEFAESAYDYVRSHLLVADEVTLDPPGEYAYPGYFRLRASGVRDSLRFRQWLLGFGDAVRVLKPEVLRREVGRAQLDGRTNLVNAAEFERLLRREIARCRRDISARFCLLLLDLDHFKKINDTHGHLAGDRVLEQLALQIRAYDASRYGGEEFAILLPGADVGAAVDIAERIRTRIAAWPWENALDLPIAVTVSIGIAEFPGTFAKQAEFMQGDTPDGDCLAGLAKSVKAAADRALYQAKRNGRNRVASFSDAEDV</sequence>
<dbReference type="Pfam" id="PF00990">
    <property type="entry name" value="GGDEF"/>
    <property type="match status" value="1"/>
</dbReference>
<name>A0A286T7J4_9GAMM</name>
<evidence type="ECO:0000256" key="1">
    <source>
        <dbReference type="ARBA" id="ARBA00012528"/>
    </source>
</evidence>
<dbReference type="OrthoDB" id="8595817at2"/>
<protein>
    <recommendedName>
        <fullName evidence="1">diguanylate cyclase</fullName>
        <ecNumber evidence="1">2.7.7.65</ecNumber>
    </recommendedName>
</protein>
<dbReference type="RefSeq" id="WP_145986350.1">
    <property type="nucleotide sequence ID" value="NZ_AP017928.1"/>
</dbReference>
<dbReference type="InterPro" id="IPR029787">
    <property type="entry name" value="Nucleotide_cyclase"/>
</dbReference>
<keyword evidence="5" id="KW-1185">Reference proteome</keyword>